<organism evidence="3 4">
    <name type="scientific">Calidifontibacter indicus</name>
    <dbReference type="NCBI Taxonomy" id="419650"/>
    <lineage>
        <taxon>Bacteria</taxon>
        <taxon>Bacillati</taxon>
        <taxon>Actinomycetota</taxon>
        <taxon>Actinomycetes</taxon>
        <taxon>Micrococcales</taxon>
        <taxon>Dermacoccaceae</taxon>
        <taxon>Calidifontibacter</taxon>
    </lineage>
</organism>
<feature type="transmembrane region" description="Helical" evidence="2">
    <location>
        <begin position="227"/>
        <end position="247"/>
    </location>
</feature>
<keyword evidence="2" id="KW-1133">Transmembrane helix</keyword>
<keyword evidence="4" id="KW-1185">Reference proteome</keyword>
<feature type="transmembrane region" description="Helical" evidence="2">
    <location>
        <begin position="116"/>
        <end position="135"/>
    </location>
</feature>
<dbReference type="EMBL" id="QTUA01000001">
    <property type="protein sequence ID" value="REF32248.1"/>
    <property type="molecule type" value="Genomic_DNA"/>
</dbReference>
<accession>A0A3D9US30</accession>
<gene>
    <name evidence="3" type="ORF">DFJ65_3354</name>
</gene>
<feature type="transmembrane region" description="Helical" evidence="2">
    <location>
        <begin position="200"/>
        <end position="220"/>
    </location>
</feature>
<protein>
    <submittedName>
        <fullName evidence="3">Uncharacterized protein</fullName>
    </submittedName>
</protein>
<feature type="transmembrane region" description="Helical" evidence="2">
    <location>
        <begin position="141"/>
        <end position="161"/>
    </location>
</feature>
<feature type="transmembrane region" description="Helical" evidence="2">
    <location>
        <begin position="283"/>
        <end position="307"/>
    </location>
</feature>
<proteinExistence type="predicted"/>
<evidence type="ECO:0000256" key="2">
    <source>
        <dbReference type="SAM" id="Phobius"/>
    </source>
</evidence>
<reference evidence="3 4" key="1">
    <citation type="submission" date="2018-08" db="EMBL/GenBank/DDBJ databases">
        <title>Sequencing the genomes of 1000 actinobacteria strains.</title>
        <authorList>
            <person name="Klenk H.-P."/>
        </authorList>
    </citation>
    <scope>NUCLEOTIDE SEQUENCE [LARGE SCALE GENOMIC DNA]</scope>
    <source>
        <strain evidence="3 4">DSM 22967</strain>
    </source>
</reference>
<dbReference type="AlphaFoldDB" id="A0A3D9US30"/>
<keyword evidence="2" id="KW-0472">Membrane</keyword>
<feature type="compositionally biased region" description="Low complexity" evidence="1">
    <location>
        <begin position="8"/>
        <end position="25"/>
    </location>
</feature>
<evidence type="ECO:0000256" key="1">
    <source>
        <dbReference type="SAM" id="MobiDB-lite"/>
    </source>
</evidence>
<dbReference type="Proteomes" id="UP000256253">
    <property type="component" value="Unassembled WGS sequence"/>
</dbReference>
<feature type="transmembrane region" description="Helical" evidence="2">
    <location>
        <begin position="63"/>
        <end position="82"/>
    </location>
</feature>
<evidence type="ECO:0000313" key="3">
    <source>
        <dbReference type="EMBL" id="REF32248.1"/>
    </source>
</evidence>
<feature type="transmembrane region" description="Helical" evidence="2">
    <location>
        <begin position="173"/>
        <end position="194"/>
    </location>
</feature>
<keyword evidence="2" id="KW-0812">Transmembrane</keyword>
<sequence length="308" mass="30978">MSGLGENAAAEPRPATETTAQSRAQSRAERRADTARITHSGRPAAMMSAVPDTSAAPADPRPIVAAPTVGAGLIACAALAAGAAGGTYALAAVLAVCGLVLAWGWPILLDLPRPPGSSAVLLVGVVGIGLVTFLAERSGGLRWLVTALAVSLMATFLHELLRTDGRRSLVTSIAGTVFGLAVLAVGAFHINALVQFDGAVATYAAAAGVAVGLVIDFAVGRTRLGEWCLPIGMVVAGAAGTVIGLAADVTWNVPMVTGLVACGIAHALRRVTAPLPRSQEPPAQLAVAVAGVLFVGVVPFAALWLLAR</sequence>
<evidence type="ECO:0000313" key="4">
    <source>
        <dbReference type="Proteomes" id="UP000256253"/>
    </source>
</evidence>
<feature type="compositionally biased region" description="Basic and acidic residues" evidence="1">
    <location>
        <begin position="26"/>
        <end position="36"/>
    </location>
</feature>
<name>A0A3D9US30_9MICO</name>
<feature type="transmembrane region" description="Helical" evidence="2">
    <location>
        <begin position="88"/>
        <end position="109"/>
    </location>
</feature>
<comment type="caution">
    <text evidence="3">The sequence shown here is derived from an EMBL/GenBank/DDBJ whole genome shotgun (WGS) entry which is preliminary data.</text>
</comment>
<feature type="region of interest" description="Disordered" evidence="1">
    <location>
        <begin position="1"/>
        <end position="54"/>
    </location>
</feature>